<comment type="caution">
    <text evidence="2">The sequence shown here is derived from an EMBL/GenBank/DDBJ whole genome shotgun (WGS) entry which is preliminary data.</text>
</comment>
<feature type="signal peptide" evidence="1">
    <location>
        <begin position="1"/>
        <end position="17"/>
    </location>
</feature>
<evidence type="ECO:0008006" key="4">
    <source>
        <dbReference type="Google" id="ProtNLM"/>
    </source>
</evidence>
<accession>A0AAN6TZV4</accession>
<proteinExistence type="predicted"/>
<evidence type="ECO:0000313" key="2">
    <source>
        <dbReference type="EMBL" id="KAK4123825.1"/>
    </source>
</evidence>
<dbReference type="GeneID" id="87824102"/>
<organism evidence="2 3">
    <name type="scientific">Parathielavia appendiculata</name>
    <dbReference type="NCBI Taxonomy" id="2587402"/>
    <lineage>
        <taxon>Eukaryota</taxon>
        <taxon>Fungi</taxon>
        <taxon>Dikarya</taxon>
        <taxon>Ascomycota</taxon>
        <taxon>Pezizomycotina</taxon>
        <taxon>Sordariomycetes</taxon>
        <taxon>Sordariomycetidae</taxon>
        <taxon>Sordariales</taxon>
        <taxon>Chaetomiaceae</taxon>
        <taxon>Parathielavia</taxon>
    </lineage>
</organism>
<evidence type="ECO:0000313" key="3">
    <source>
        <dbReference type="Proteomes" id="UP001302602"/>
    </source>
</evidence>
<dbReference type="RefSeq" id="XP_062647596.1">
    <property type="nucleotide sequence ID" value="XM_062787332.1"/>
</dbReference>
<keyword evidence="3" id="KW-1185">Reference proteome</keyword>
<protein>
    <recommendedName>
        <fullName evidence="4">Secreted protein</fullName>
    </recommendedName>
</protein>
<dbReference type="Proteomes" id="UP001302602">
    <property type="component" value="Unassembled WGS sequence"/>
</dbReference>
<gene>
    <name evidence="2" type="ORF">N657DRAFT_429283</name>
</gene>
<keyword evidence="1" id="KW-0732">Signal</keyword>
<sequence>MLSLLLLKFSRLYCVVALVDERVRNLLASQSQRETDYREISDGLCAPSSCRSAAPLDPLRSCPTLPKEVWLLVHLLSTFSVTIDRRQSDKAAYLEDCCM</sequence>
<name>A0AAN6TZV4_9PEZI</name>
<dbReference type="AlphaFoldDB" id="A0AAN6TZV4"/>
<evidence type="ECO:0000256" key="1">
    <source>
        <dbReference type="SAM" id="SignalP"/>
    </source>
</evidence>
<feature type="chain" id="PRO_5042861545" description="Secreted protein" evidence="1">
    <location>
        <begin position="18"/>
        <end position="99"/>
    </location>
</feature>
<dbReference type="EMBL" id="MU853228">
    <property type="protein sequence ID" value="KAK4123825.1"/>
    <property type="molecule type" value="Genomic_DNA"/>
</dbReference>
<reference evidence="2" key="2">
    <citation type="submission" date="2023-05" db="EMBL/GenBank/DDBJ databases">
        <authorList>
            <consortium name="Lawrence Berkeley National Laboratory"/>
            <person name="Steindorff A."/>
            <person name="Hensen N."/>
            <person name="Bonometti L."/>
            <person name="Westerberg I."/>
            <person name="Brannstrom I.O."/>
            <person name="Guillou S."/>
            <person name="Cros-Aarteil S."/>
            <person name="Calhoun S."/>
            <person name="Haridas S."/>
            <person name="Kuo A."/>
            <person name="Mondo S."/>
            <person name="Pangilinan J."/>
            <person name="Riley R."/>
            <person name="Labutti K."/>
            <person name="Andreopoulos B."/>
            <person name="Lipzen A."/>
            <person name="Chen C."/>
            <person name="Yanf M."/>
            <person name="Daum C."/>
            <person name="Ng V."/>
            <person name="Clum A."/>
            <person name="Ohm R."/>
            <person name="Martin F."/>
            <person name="Silar P."/>
            <person name="Natvig D."/>
            <person name="Lalanne C."/>
            <person name="Gautier V."/>
            <person name="Ament-Velasquez S.L."/>
            <person name="Kruys A."/>
            <person name="Hutchinson M.I."/>
            <person name="Powell A.J."/>
            <person name="Barry K."/>
            <person name="Miller A.N."/>
            <person name="Grigoriev I.V."/>
            <person name="Debuchy R."/>
            <person name="Gladieux P."/>
            <person name="Thoren M.H."/>
            <person name="Johannesson H."/>
        </authorList>
    </citation>
    <scope>NUCLEOTIDE SEQUENCE</scope>
    <source>
        <strain evidence="2">CBS 731.68</strain>
    </source>
</reference>
<reference evidence="2" key="1">
    <citation type="journal article" date="2023" name="Mol. Phylogenet. Evol.">
        <title>Genome-scale phylogeny and comparative genomics of the fungal order Sordariales.</title>
        <authorList>
            <person name="Hensen N."/>
            <person name="Bonometti L."/>
            <person name="Westerberg I."/>
            <person name="Brannstrom I.O."/>
            <person name="Guillou S."/>
            <person name="Cros-Aarteil S."/>
            <person name="Calhoun S."/>
            <person name="Haridas S."/>
            <person name="Kuo A."/>
            <person name="Mondo S."/>
            <person name="Pangilinan J."/>
            <person name="Riley R."/>
            <person name="LaButti K."/>
            <person name="Andreopoulos B."/>
            <person name="Lipzen A."/>
            <person name="Chen C."/>
            <person name="Yan M."/>
            <person name="Daum C."/>
            <person name="Ng V."/>
            <person name="Clum A."/>
            <person name="Steindorff A."/>
            <person name="Ohm R.A."/>
            <person name="Martin F."/>
            <person name="Silar P."/>
            <person name="Natvig D.O."/>
            <person name="Lalanne C."/>
            <person name="Gautier V."/>
            <person name="Ament-Velasquez S.L."/>
            <person name="Kruys A."/>
            <person name="Hutchinson M.I."/>
            <person name="Powell A.J."/>
            <person name="Barry K."/>
            <person name="Miller A.N."/>
            <person name="Grigoriev I.V."/>
            <person name="Debuchy R."/>
            <person name="Gladieux P."/>
            <person name="Hiltunen Thoren M."/>
            <person name="Johannesson H."/>
        </authorList>
    </citation>
    <scope>NUCLEOTIDE SEQUENCE</scope>
    <source>
        <strain evidence="2">CBS 731.68</strain>
    </source>
</reference>